<dbReference type="CDD" id="cd13539">
    <property type="entry name" value="PBP2_AvModA"/>
    <property type="match status" value="1"/>
</dbReference>
<dbReference type="SUPFAM" id="SSF53850">
    <property type="entry name" value="Periplasmic binding protein-like II"/>
    <property type="match status" value="1"/>
</dbReference>
<organism evidence="8 9">
    <name type="scientific">Solilutibacter pythonis</name>
    <dbReference type="NCBI Taxonomy" id="2483112"/>
    <lineage>
        <taxon>Bacteria</taxon>
        <taxon>Pseudomonadati</taxon>
        <taxon>Pseudomonadota</taxon>
        <taxon>Gammaproteobacteria</taxon>
        <taxon>Lysobacterales</taxon>
        <taxon>Lysobacteraceae</taxon>
        <taxon>Solilutibacter</taxon>
    </lineage>
</organism>
<comment type="subunit">
    <text evidence="5">The complex is composed of two ATP-binding proteins (ModC), two transmembrane proteins (ModB) and a solute-binding protein (ModA).</text>
</comment>
<dbReference type="RefSeq" id="WP_122100823.1">
    <property type="nucleotide sequence ID" value="NZ_RFLY01000004.1"/>
</dbReference>
<evidence type="ECO:0000256" key="2">
    <source>
        <dbReference type="ARBA" id="ARBA00022505"/>
    </source>
</evidence>
<dbReference type="AlphaFoldDB" id="A0A3M2I1E0"/>
<dbReference type="GO" id="GO:0046872">
    <property type="term" value="F:metal ion binding"/>
    <property type="evidence" value="ECO:0007669"/>
    <property type="project" value="UniProtKB-KW"/>
</dbReference>
<evidence type="ECO:0000256" key="4">
    <source>
        <dbReference type="ARBA" id="ARBA00022729"/>
    </source>
</evidence>
<keyword evidence="9" id="KW-1185">Reference proteome</keyword>
<evidence type="ECO:0000256" key="7">
    <source>
        <dbReference type="SAM" id="SignalP"/>
    </source>
</evidence>
<dbReference type="InterPro" id="IPR005950">
    <property type="entry name" value="ModA"/>
</dbReference>
<dbReference type="Pfam" id="PF13531">
    <property type="entry name" value="SBP_bac_11"/>
    <property type="match status" value="1"/>
</dbReference>
<feature type="chain" id="PRO_5018332744" evidence="7">
    <location>
        <begin position="26"/>
        <end position="273"/>
    </location>
</feature>
<evidence type="ECO:0000256" key="1">
    <source>
        <dbReference type="ARBA" id="ARBA00009175"/>
    </source>
</evidence>
<dbReference type="OrthoDB" id="9785015at2"/>
<evidence type="ECO:0000256" key="5">
    <source>
        <dbReference type="ARBA" id="ARBA00062515"/>
    </source>
</evidence>
<sequence length="273" mass="29803">MKRSLKRLVAGMATYACLVMGYAHAQQTTQVESGSARLAVAANFAEPARRFADDYRRQTGHRIEISSASSGKLYAQIKHGAPFDAFLSADDTTPRRLVDEGLAVRDTLFDYAVGRLMLWSRDPAAFRDGEATLRQGDIARLAIANPELAPYGAAARESLRHIGRWEALKPKLVMGENIGQTMQYLTSGAAPLGLVPRSMVLEAQRTQPGSSWLVPADWHAPIVQSAVLLTRGRDNPAARGFLHHLRSPAVQRQIVLLGYDSPAQPPQPDAKTP</sequence>
<keyword evidence="3 6" id="KW-0479">Metal-binding</keyword>
<dbReference type="EMBL" id="RFLY01000004">
    <property type="protein sequence ID" value="RMH93780.1"/>
    <property type="molecule type" value="Genomic_DNA"/>
</dbReference>
<dbReference type="PANTHER" id="PTHR30632:SF14">
    <property type="entry name" value="TUNGSTATE_MOLYBDATE_CHROMATE-BINDING PROTEIN MODA"/>
    <property type="match status" value="1"/>
</dbReference>
<feature type="signal peptide" evidence="7">
    <location>
        <begin position="1"/>
        <end position="25"/>
    </location>
</feature>
<gene>
    <name evidence="8" type="primary">modA</name>
    <name evidence="8" type="ORF">EBB59_03810</name>
</gene>
<dbReference type="Gene3D" id="3.40.190.10">
    <property type="entry name" value="Periplasmic binding protein-like II"/>
    <property type="match status" value="2"/>
</dbReference>
<dbReference type="InterPro" id="IPR044084">
    <property type="entry name" value="AvModA-like_subst-bd"/>
</dbReference>
<name>A0A3M2I1E0_9GAMM</name>
<accession>A0A3M2I1E0</accession>
<protein>
    <submittedName>
        <fullName evidence="8">Molybdate ABC transporter substrate-binding protein</fullName>
    </submittedName>
</protein>
<dbReference type="PIRSF" id="PIRSF004846">
    <property type="entry name" value="ModA"/>
    <property type="match status" value="1"/>
</dbReference>
<evidence type="ECO:0000256" key="3">
    <source>
        <dbReference type="ARBA" id="ARBA00022723"/>
    </source>
</evidence>
<evidence type="ECO:0000256" key="6">
    <source>
        <dbReference type="PIRSR" id="PIRSR004846-1"/>
    </source>
</evidence>
<dbReference type="GO" id="GO:1901359">
    <property type="term" value="F:tungstate binding"/>
    <property type="evidence" value="ECO:0007669"/>
    <property type="project" value="UniProtKB-ARBA"/>
</dbReference>
<dbReference type="NCBIfam" id="TIGR01256">
    <property type="entry name" value="modA"/>
    <property type="match status" value="1"/>
</dbReference>
<dbReference type="Proteomes" id="UP000275012">
    <property type="component" value="Unassembled WGS sequence"/>
</dbReference>
<dbReference type="PANTHER" id="PTHR30632">
    <property type="entry name" value="MOLYBDATE-BINDING PERIPLASMIC PROTEIN"/>
    <property type="match status" value="1"/>
</dbReference>
<proteinExistence type="inferred from homology"/>
<feature type="binding site" evidence="6">
    <location>
        <position position="178"/>
    </location>
    <ligand>
        <name>molybdate</name>
        <dbReference type="ChEBI" id="CHEBI:36264"/>
    </ligand>
</feature>
<reference evidence="8 9" key="1">
    <citation type="submission" date="2018-10" db="EMBL/GenBank/DDBJ databases">
        <title>Proposal of Lysobacter pythonis sp. nov. isolated from royal pythons (Python regius).</title>
        <authorList>
            <person name="Hans-Juergen B."/>
            <person name="Huptas C."/>
            <person name="Sandra B."/>
            <person name="Igor L."/>
            <person name="Joachim S."/>
            <person name="Siegfried S."/>
            <person name="Mareike W."/>
            <person name="Peter K."/>
        </authorList>
    </citation>
    <scope>NUCLEOTIDE SEQUENCE [LARGE SCALE GENOMIC DNA]</scope>
    <source>
        <strain evidence="8 9">4284/11</strain>
    </source>
</reference>
<keyword evidence="2 6" id="KW-0500">Molybdenum</keyword>
<dbReference type="InterPro" id="IPR050682">
    <property type="entry name" value="ModA/WtpA"/>
</dbReference>
<dbReference type="GO" id="GO:0015689">
    <property type="term" value="P:molybdate ion transport"/>
    <property type="evidence" value="ECO:0007669"/>
    <property type="project" value="InterPro"/>
</dbReference>
<keyword evidence="4 7" id="KW-0732">Signal</keyword>
<dbReference type="FunFam" id="3.40.190.10:FF:000035">
    <property type="entry name" value="Molybdate ABC transporter substrate-binding protein"/>
    <property type="match status" value="1"/>
</dbReference>
<dbReference type="GO" id="GO:0030973">
    <property type="term" value="F:molybdate ion binding"/>
    <property type="evidence" value="ECO:0007669"/>
    <property type="project" value="InterPro"/>
</dbReference>
<feature type="binding site" evidence="6">
    <location>
        <position position="70"/>
    </location>
    <ligand>
        <name>molybdate</name>
        <dbReference type="ChEBI" id="CHEBI:36264"/>
    </ligand>
</feature>
<evidence type="ECO:0000313" key="8">
    <source>
        <dbReference type="EMBL" id="RMH93780.1"/>
    </source>
</evidence>
<comment type="similarity">
    <text evidence="1">Belongs to the bacterial solute-binding protein ModA family.</text>
</comment>
<evidence type="ECO:0000313" key="9">
    <source>
        <dbReference type="Proteomes" id="UP000275012"/>
    </source>
</evidence>
<comment type="caution">
    <text evidence="8">The sequence shown here is derived from an EMBL/GenBank/DDBJ whole genome shotgun (WGS) entry which is preliminary data.</text>
</comment>